<dbReference type="PANTHER" id="PTHR43420">
    <property type="entry name" value="ACETYLTRANSFERASE"/>
    <property type="match status" value="1"/>
</dbReference>
<sequence>MTPPNPSDGSSDSDAPNIEVVPLTAAFASVASALHAKGFDDAWDSDAIIRLLDVPGAFGILAYRPGDTSKNAEDQPLGFVLVQAVLDEAEINTITVAPDARRMGVGRALLKAVEERLQQADVNRILLEVAVDNDAAIALYQQHGFAEVGRRKGYYARQGGDKIDALVLERLL</sequence>
<evidence type="ECO:0000256" key="2">
    <source>
        <dbReference type="ARBA" id="ARBA00022490"/>
    </source>
</evidence>
<evidence type="ECO:0000259" key="5">
    <source>
        <dbReference type="PROSITE" id="PS51186"/>
    </source>
</evidence>
<dbReference type="PROSITE" id="PS51186">
    <property type="entry name" value="GNAT"/>
    <property type="match status" value="1"/>
</dbReference>
<dbReference type="InterPro" id="IPR000182">
    <property type="entry name" value="GNAT_dom"/>
</dbReference>
<comment type="similarity">
    <text evidence="1">Belongs to the acetyltransferase family. RimI subfamily.</text>
</comment>
<dbReference type="InterPro" id="IPR050680">
    <property type="entry name" value="YpeA/RimI_acetyltransf"/>
</dbReference>
<keyword evidence="2" id="KW-0963">Cytoplasm</keyword>
<proteinExistence type="inferred from homology"/>
<reference evidence="6 7" key="1">
    <citation type="submission" date="2014-07" db="EMBL/GenBank/DDBJ databases">
        <title>Draft genome sequence of Thalassospira profundimaris R8-17.</title>
        <authorList>
            <person name="Lai Q."/>
            <person name="Shao Z."/>
        </authorList>
    </citation>
    <scope>NUCLEOTIDE SEQUENCE [LARGE SCALE GENOMIC DNA]</scope>
    <source>
        <strain evidence="6 7">R8-17</strain>
    </source>
</reference>
<dbReference type="InterPro" id="IPR016181">
    <property type="entry name" value="Acyl_CoA_acyltransferase"/>
</dbReference>
<comment type="caution">
    <text evidence="6">The sequence shown here is derived from an EMBL/GenBank/DDBJ whole genome shotgun (WGS) entry which is preliminary data.</text>
</comment>
<dbReference type="CDD" id="cd04301">
    <property type="entry name" value="NAT_SF"/>
    <property type="match status" value="1"/>
</dbReference>
<dbReference type="Pfam" id="PF00583">
    <property type="entry name" value="Acetyltransf_1"/>
    <property type="match status" value="1"/>
</dbReference>
<dbReference type="GO" id="GO:0008080">
    <property type="term" value="F:N-acetyltransferase activity"/>
    <property type="evidence" value="ECO:0007669"/>
    <property type="project" value="InterPro"/>
</dbReference>
<dbReference type="InterPro" id="IPR006464">
    <property type="entry name" value="AcTrfase_RimI/Ard1"/>
</dbReference>
<dbReference type="NCBIfam" id="TIGR01575">
    <property type="entry name" value="rimI"/>
    <property type="match status" value="1"/>
</dbReference>
<dbReference type="PANTHER" id="PTHR43420:SF12">
    <property type="entry name" value="N-ACETYLTRANSFERASE DOMAIN-CONTAINING PROTEIN"/>
    <property type="match status" value="1"/>
</dbReference>
<evidence type="ECO:0000256" key="1">
    <source>
        <dbReference type="ARBA" id="ARBA00005395"/>
    </source>
</evidence>
<organism evidence="6 7">
    <name type="scientific">Thalassospira profundimaris</name>
    <dbReference type="NCBI Taxonomy" id="502049"/>
    <lineage>
        <taxon>Bacteria</taxon>
        <taxon>Pseudomonadati</taxon>
        <taxon>Pseudomonadota</taxon>
        <taxon>Alphaproteobacteria</taxon>
        <taxon>Rhodospirillales</taxon>
        <taxon>Thalassospiraceae</taxon>
        <taxon>Thalassospira</taxon>
    </lineage>
</organism>
<dbReference type="Gene3D" id="3.40.630.30">
    <property type="match status" value="1"/>
</dbReference>
<evidence type="ECO:0000313" key="6">
    <source>
        <dbReference type="EMBL" id="RCK24097.1"/>
    </source>
</evidence>
<dbReference type="EMBL" id="JPWB01000002">
    <property type="protein sequence ID" value="RCK24097.1"/>
    <property type="molecule type" value="Genomic_DNA"/>
</dbReference>
<name>A0A367VFX7_9PROT</name>
<dbReference type="AlphaFoldDB" id="A0A367VFX7"/>
<keyword evidence="3 6" id="KW-0808">Transferase</keyword>
<evidence type="ECO:0000256" key="4">
    <source>
        <dbReference type="ARBA" id="ARBA00023315"/>
    </source>
</evidence>
<accession>A0A367VFX7</accession>
<dbReference type="SUPFAM" id="SSF55729">
    <property type="entry name" value="Acyl-CoA N-acyltransferases (Nat)"/>
    <property type="match status" value="1"/>
</dbReference>
<evidence type="ECO:0000256" key="3">
    <source>
        <dbReference type="ARBA" id="ARBA00022679"/>
    </source>
</evidence>
<gene>
    <name evidence="6" type="ORF">TH6_05125</name>
</gene>
<feature type="domain" description="N-acetyltransferase" evidence="5">
    <location>
        <begin position="18"/>
        <end position="172"/>
    </location>
</feature>
<dbReference type="RefSeq" id="WP_062957129.1">
    <property type="nucleotide sequence ID" value="NZ_JPWB01000002.1"/>
</dbReference>
<evidence type="ECO:0000313" key="7">
    <source>
        <dbReference type="Proteomes" id="UP000253061"/>
    </source>
</evidence>
<keyword evidence="4" id="KW-0012">Acyltransferase</keyword>
<dbReference type="Proteomes" id="UP000253061">
    <property type="component" value="Unassembled WGS sequence"/>
</dbReference>
<protein>
    <submittedName>
        <fullName evidence="6">Acetyltransferase</fullName>
    </submittedName>
</protein>